<dbReference type="EMBL" id="FNTJ01000001">
    <property type="protein sequence ID" value="SEC22290.1"/>
    <property type="molecule type" value="Genomic_DNA"/>
</dbReference>
<evidence type="ECO:0000313" key="3">
    <source>
        <dbReference type="Proteomes" id="UP000198982"/>
    </source>
</evidence>
<dbReference type="RefSeq" id="WP_092316164.1">
    <property type="nucleotide sequence ID" value="NZ_FNTJ01000001.1"/>
</dbReference>
<feature type="transmembrane region" description="Helical" evidence="1">
    <location>
        <begin position="7"/>
        <end position="29"/>
    </location>
</feature>
<keyword evidence="1" id="KW-1133">Transmembrane helix</keyword>
<evidence type="ECO:0000256" key="1">
    <source>
        <dbReference type="SAM" id="Phobius"/>
    </source>
</evidence>
<evidence type="ECO:0000313" key="2">
    <source>
        <dbReference type="EMBL" id="SEC22290.1"/>
    </source>
</evidence>
<feature type="transmembrane region" description="Helical" evidence="1">
    <location>
        <begin position="49"/>
        <end position="71"/>
    </location>
</feature>
<feature type="transmembrane region" description="Helical" evidence="1">
    <location>
        <begin position="146"/>
        <end position="166"/>
    </location>
</feature>
<gene>
    <name evidence="2" type="ORF">SAMN05216178_3885</name>
</gene>
<keyword evidence="1" id="KW-0472">Membrane</keyword>
<feature type="transmembrane region" description="Helical" evidence="1">
    <location>
        <begin position="117"/>
        <end position="134"/>
    </location>
</feature>
<protein>
    <recommendedName>
        <fullName evidence="4">Transmembrane protein</fullName>
    </recommendedName>
</protein>
<dbReference type="Proteomes" id="UP000198982">
    <property type="component" value="Unassembled WGS sequence"/>
</dbReference>
<dbReference type="AlphaFoldDB" id="A0A1H4QRJ3"/>
<sequence>MSRLFTLWLWLYRPLCWIVVAIPLSVMLLCDVQMMQPRDVSGTLFGGAMGFQLYLFAWVLCLIGLVLALLTRMPGARMAWLLAGLVPLLLGAWWRLTYPDDEDGSRAFSPQDWELDYMLGILCLFVISGLYFYWRRRLVSRPAATSADVLFLQTVWALVLAAAFILPPLSFIKQQSLPRCAFNKAGEQLTVCLSDDPNEPVIVD</sequence>
<keyword evidence="3" id="KW-1185">Reference proteome</keyword>
<organism evidence="2 3">
    <name type="scientific">Pseudomonas saponiphila</name>
    <dbReference type="NCBI Taxonomy" id="556534"/>
    <lineage>
        <taxon>Bacteria</taxon>
        <taxon>Pseudomonadati</taxon>
        <taxon>Pseudomonadota</taxon>
        <taxon>Gammaproteobacteria</taxon>
        <taxon>Pseudomonadales</taxon>
        <taxon>Pseudomonadaceae</taxon>
        <taxon>Pseudomonas</taxon>
    </lineage>
</organism>
<evidence type="ECO:0008006" key="4">
    <source>
        <dbReference type="Google" id="ProtNLM"/>
    </source>
</evidence>
<proteinExistence type="predicted"/>
<keyword evidence="1" id="KW-0812">Transmembrane</keyword>
<reference evidence="3" key="1">
    <citation type="submission" date="2016-10" db="EMBL/GenBank/DDBJ databases">
        <authorList>
            <person name="Varghese N."/>
            <person name="Submissions S."/>
        </authorList>
    </citation>
    <scope>NUCLEOTIDE SEQUENCE [LARGE SCALE GENOMIC DNA]</scope>
    <source>
        <strain evidence="3">DSM 9751</strain>
    </source>
</reference>
<feature type="transmembrane region" description="Helical" evidence="1">
    <location>
        <begin position="78"/>
        <end position="97"/>
    </location>
</feature>
<accession>A0A1H4QRJ3</accession>
<name>A0A1H4QRJ3_9PSED</name>